<dbReference type="PANTHER" id="PTHR34846">
    <property type="entry name" value="4-CARBOXYMUCONOLACTONE DECARBOXYLASE FAMILY PROTEIN (AFU_ORTHOLOGUE AFUA_6G11590)"/>
    <property type="match status" value="1"/>
</dbReference>
<dbReference type="RefSeq" id="WP_234814203.1">
    <property type="nucleotide sequence ID" value="NZ_LQPC01000076.1"/>
</dbReference>
<reference evidence="2 3" key="1">
    <citation type="submission" date="2016-01" db="EMBL/GenBank/DDBJ databases">
        <title>The new phylogeny of the genus Mycobacterium.</title>
        <authorList>
            <person name="Tarcisio F."/>
            <person name="Conor M."/>
            <person name="Antonella G."/>
            <person name="Elisabetta G."/>
            <person name="Giulia F.S."/>
            <person name="Sara T."/>
            <person name="Anna F."/>
            <person name="Clotilde B."/>
            <person name="Roberto B."/>
            <person name="Veronica D.S."/>
            <person name="Fabio R."/>
            <person name="Monica P."/>
            <person name="Olivier J."/>
            <person name="Enrico T."/>
            <person name="Nicola S."/>
        </authorList>
    </citation>
    <scope>NUCLEOTIDE SEQUENCE [LARGE SCALE GENOMIC DNA]</scope>
    <source>
        <strain evidence="2 3">DSM 45541</strain>
    </source>
</reference>
<gene>
    <name evidence="2" type="ORF">AWC12_29255</name>
</gene>
<comment type="caution">
    <text evidence="2">The sequence shown here is derived from an EMBL/GenBank/DDBJ whole genome shotgun (WGS) entry which is preliminary data.</text>
</comment>
<accession>A0A1X1W3J7</accession>
<evidence type="ECO:0000313" key="3">
    <source>
        <dbReference type="Proteomes" id="UP000193622"/>
    </source>
</evidence>
<dbReference type="Pfam" id="PF02627">
    <property type="entry name" value="CMD"/>
    <property type="match status" value="1"/>
</dbReference>
<dbReference type="Proteomes" id="UP000193622">
    <property type="component" value="Unassembled WGS sequence"/>
</dbReference>
<dbReference type="Gene3D" id="1.20.1290.10">
    <property type="entry name" value="AhpD-like"/>
    <property type="match status" value="1"/>
</dbReference>
<dbReference type="GO" id="GO:0051920">
    <property type="term" value="F:peroxiredoxin activity"/>
    <property type="evidence" value="ECO:0007669"/>
    <property type="project" value="InterPro"/>
</dbReference>
<protein>
    <submittedName>
        <fullName evidence="2">Carboxymuconolactone decarboxylase</fullName>
    </submittedName>
</protein>
<dbReference type="PANTHER" id="PTHR34846:SF5">
    <property type="entry name" value="CARBOXYMUCONOLACTONE DECARBOXYLASE-LIKE DOMAIN-CONTAINING PROTEIN"/>
    <property type="match status" value="1"/>
</dbReference>
<organism evidence="2 3">
    <name type="scientific">Mycolicibacterium iranicum</name>
    <name type="common">Mycobacterium iranicum</name>
    <dbReference type="NCBI Taxonomy" id="912594"/>
    <lineage>
        <taxon>Bacteria</taxon>
        <taxon>Bacillati</taxon>
        <taxon>Actinomycetota</taxon>
        <taxon>Actinomycetes</taxon>
        <taxon>Mycobacteriales</taxon>
        <taxon>Mycobacteriaceae</taxon>
        <taxon>Mycolicibacterium</taxon>
    </lineage>
</organism>
<evidence type="ECO:0000313" key="2">
    <source>
        <dbReference type="EMBL" id="ORV81121.1"/>
    </source>
</evidence>
<dbReference type="AlphaFoldDB" id="A0A1X1W3J7"/>
<dbReference type="SUPFAM" id="SSF69118">
    <property type="entry name" value="AhpD-like"/>
    <property type="match status" value="1"/>
</dbReference>
<dbReference type="InterPro" id="IPR003779">
    <property type="entry name" value="CMD-like"/>
</dbReference>
<proteinExistence type="predicted"/>
<dbReference type="EMBL" id="LQPC01000076">
    <property type="protein sequence ID" value="ORV81121.1"/>
    <property type="molecule type" value="Genomic_DNA"/>
</dbReference>
<name>A0A1X1W3J7_MYCIR</name>
<dbReference type="InterPro" id="IPR029032">
    <property type="entry name" value="AhpD-like"/>
</dbReference>
<sequence length="184" mass="20320">MADHPRLDPLPAEQWDDAARAALSPLLPPERANPRDAGNVLGTLLHHPELARAYLTFNAHLLVSSTLSPRVREVALLRAVHVRPCGYLWDHHIPIAQRAGLTAGDIDAIRAGDPRDPVDRLVVRAVDELHESNTLGDHTWSALREHFDERQVMDLIFTIGCYQLLGAAVNVLGIQPEAPDRGSR</sequence>
<feature type="domain" description="Carboxymuconolactone decarboxylase-like" evidence="1">
    <location>
        <begin position="48"/>
        <end position="111"/>
    </location>
</feature>
<evidence type="ECO:0000259" key="1">
    <source>
        <dbReference type="Pfam" id="PF02627"/>
    </source>
</evidence>